<dbReference type="Proteomes" id="UP000694392">
    <property type="component" value="Unplaced"/>
</dbReference>
<evidence type="ECO:0000313" key="1">
    <source>
        <dbReference type="Ensembl" id="ENSSPUP00000006940.1"/>
    </source>
</evidence>
<accession>A0A8D0GLE1</accession>
<proteinExistence type="predicted"/>
<reference evidence="1" key="1">
    <citation type="submission" date="2025-08" db="UniProtKB">
        <authorList>
            <consortium name="Ensembl"/>
        </authorList>
    </citation>
    <scope>IDENTIFICATION</scope>
</reference>
<organism evidence="1 2">
    <name type="scientific">Sphenodon punctatus</name>
    <name type="common">Tuatara</name>
    <name type="synonym">Hatteria punctata</name>
    <dbReference type="NCBI Taxonomy" id="8508"/>
    <lineage>
        <taxon>Eukaryota</taxon>
        <taxon>Metazoa</taxon>
        <taxon>Chordata</taxon>
        <taxon>Craniata</taxon>
        <taxon>Vertebrata</taxon>
        <taxon>Euteleostomi</taxon>
        <taxon>Lepidosauria</taxon>
        <taxon>Sphenodontia</taxon>
        <taxon>Sphenodontidae</taxon>
        <taxon>Sphenodon</taxon>
    </lineage>
</organism>
<keyword evidence="2" id="KW-1185">Reference proteome</keyword>
<sequence length="75" mass="8429">MKTLLEPVSTAGLEDQHSSKAPLLDYIYRVLHCCVYGSSTYTQQSQYILSLADLSSNDYDPFLPLGNVKNFEPIQ</sequence>
<dbReference type="AlphaFoldDB" id="A0A8D0GLE1"/>
<reference evidence="1" key="2">
    <citation type="submission" date="2025-09" db="UniProtKB">
        <authorList>
            <consortium name="Ensembl"/>
        </authorList>
    </citation>
    <scope>IDENTIFICATION</scope>
</reference>
<name>A0A8D0GLE1_SPHPU</name>
<protein>
    <submittedName>
        <fullName evidence="1">Uncharacterized protein</fullName>
    </submittedName>
</protein>
<evidence type="ECO:0000313" key="2">
    <source>
        <dbReference type="Proteomes" id="UP000694392"/>
    </source>
</evidence>
<dbReference type="Ensembl" id="ENSSPUT00000007389.1">
    <property type="protein sequence ID" value="ENSSPUP00000006940.1"/>
    <property type="gene ID" value="ENSSPUG00000005371.1"/>
</dbReference>